<sequence length="45" mass="4951">MPGLPSELEISVRNALVRAALATHPENPHDIFLNETIPAARCQTR</sequence>
<dbReference type="EMBL" id="JAESDN010000012">
    <property type="protein sequence ID" value="KAG7043375.1"/>
    <property type="molecule type" value="Genomic_DNA"/>
</dbReference>
<comment type="caution">
    <text evidence="1">The sequence shown here is derived from an EMBL/GenBank/DDBJ whole genome shotgun (WGS) entry which is preliminary data.</text>
</comment>
<dbReference type="Proteomes" id="UP000699042">
    <property type="component" value="Unassembled WGS sequence"/>
</dbReference>
<reference evidence="1" key="1">
    <citation type="submission" date="2021-05" db="EMBL/GenBank/DDBJ databases">
        <title>Comparative genomics of three Colletotrichum scovillei strains and genetic complementation revealed genes involved fungal growth and virulence on chili pepper.</title>
        <authorList>
            <person name="Hsieh D.-K."/>
            <person name="Chuang S.-C."/>
            <person name="Chen C.-Y."/>
            <person name="Chao Y.-T."/>
            <person name="Lu M.-Y.J."/>
            <person name="Lee M.-H."/>
            <person name="Shih M.-C."/>
        </authorList>
    </citation>
    <scope>NUCLEOTIDE SEQUENCE</scope>
    <source>
        <strain evidence="1">Coll-153</strain>
    </source>
</reference>
<keyword evidence="2" id="KW-1185">Reference proteome</keyword>
<name>A0A9P7U7N6_9PEZI</name>
<dbReference type="AlphaFoldDB" id="A0A9P7U7N6"/>
<protein>
    <submittedName>
        <fullName evidence="1">Uncharacterized protein</fullName>
    </submittedName>
</protein>
<accession>A0A9P7U7N6</accession>
<gene>
    <name evidence="1" type="ORF">JMJ77_003081</name>
</gene>
<evidence type="ECO:0000313" key="2">
    <source>
        <dbReference type="Proteomes" id="UP000699042"/>
    </source>
</evidence>
<evidence type="ECO:0000313" key="1">
    <source>
        <dbReference type="EMBL" id="KAG7043375.1"/>
    </source>
</evidence>
<organism evidence="1 2">
    <name type="scientific">Colletotrichum scovillei</name>
    <dbReference type="NCBI Taxonomy" id="1209932"/>
    <lineage>
        <taxon>Eukaryota</taxon>
        <taxon>Fungi</taxon>
        <taxon>Dikarya</taxon>
        <taxon>Ascomycota</taxon>
        <taxon>Pezizomycotina</taxon>
        <taxon>Sordariomycetes</taxon>
        <taxon>Hypocreomycetidae</taxon>
        <taxon>Glomerellales</taxon>
        <taxon>Glomerellaceae</taxon>
        <taxon>Colletotrichum</taxon>
        <taxon>Colletotrichum acutatum species complex</taxon>
    </lineage>
</organism>
<proteinExistence type="predicted"/>